<dbReference type="EMBL" id="BLTE01000016">
    <property type="protein sequence ID" value="GFK95336.1"/>
    <property type="molecule type" value="Genomic_DNA"/>
</dbReference>
<dbReference type="CDD" id="cd01277">
    <property type="entry name" value="HINT_subgroup"/>
    <property type="match status" value="1"/>
</dbReference>
<dbReference type="PROSITE" id="PS51084">
    <property type="entry name" value="HIT_2"/>
    <property type="match status" value="1"/>
</dbReference>
<feature type="domain" description="HIT" evidence="4">
    <location>
        <begin position="7"/>
        <end position="114"/>
    </location>
</feature>
<sequence length="140" mass="15319">MSHQDCIFCKIVKGEIPCSKVYETGAVLAFLDIAPVNKGHVLLIPKEHFEDVWALPPALAPELLDAIQRVGLGLKQGLGALGMNLGMNNGRAAGQLVFHAHWHLIPRFEGDGLTLWPQQGYADTEEMNTTARAIADHIRT</sequence>
<dbReference type="AlphaFoldDB" id="A0A6V8LZX7"/>
<dbReference type="GO" id="GO:0009117">
    <property type="term" value="P:nucleotide metabolic process"/>
    <property type="evidence" value="ECO:0007669"/>
    <property type="project" value="TreeGrafter"/>
</dbReference>
<feature type="active site" description="Tele-AMP-histidine intermediate" evidence="1">
    <location>
        <position position="101"/>
    </location>
</feature>
<accession>A0A6V8LZX7</accession>
<feature type="short sequence motif" description="Histidine triad motif" evidence="2 3">
    <location>
        <begin position="99"/>
        <end position="103"/>
    </location>
</feature>
<dbReference type="PANTHER" id="PTHR46648">
    <property type="entry name" value="HIT FAMILY PROTEIN 1"/>
    <property type="match status" value="1"/>
</dbReference>
<evidence type="ECO:0000259" key="4">
    <source>
        <dbReference type="PROSITE" id="PS51084"/>
    </source>
</evidence>
<dbReference type="Proteomes" id="UP000494245">
    <property type="component" value="Unassembled WGS sequence"/>
</dbReference>
<dbReference type="InterPro" id="IPR039384">
    <property type="entry name" value="HINT"/>
</dbReference>
<dbReference type="InterPro" id="IPR036265">
    <property type="entry name" value="HIT-like_sf"/>
</dbReference>
<gene>
    <name evidence="5" type="ORF">NNJEOMEG_03197</name>
</gene>
<dbReference type="InterPro" id="IPR001310">
    <property type="entry name" value="Histidine_triad_HIT"/>
</dbReference>
<proteinExistence type="predicted"/>
<dbReference type="Gene3D" id="3.30.428.10">
    <property type="entry name" value="HIT-like"/>
    <property type="match status" value="1"/>
</dbReference>
<evidence type="ECO:0000256" key="1">
    <source>
        <dbReference type="PIRSR" id="PIRSR601310-1"/>
    </source>
</evidence>
<comment type="caution">
    <text evidence="5">The sequence shown here is derived from an EMBL/GenBank/DDBJ whole genome shotgun (WGS) entry which is preliminary data.</text>
</comment>
<keyword evidence="6" id="KW-1185">Reference proteome</keyword>
<evidence type="ECO:0000313" key="6">
    <source>
        <dbReference type="Proteomes" id="UP000494245"/>
    </source>
</evidence>
<dbReference type="GO" id="GO:0003824">
    <property type="term" value="F:catalytic activity"/>
    <property type="evidence" value="ECO:0007669"/>
    <property type="project" value="InterPro"/>
</dbReference>
<organism evidence="5 6">
    <name type="scientific">Fundidesulfovibrio magnetotacticus</name>
    <dbReference type="NCBI Taxonomy" id="2730080"/>
    <lineage>
        <taxon>Bacteria</taxon>
        <taxon>Pseudomonadati</taxon>
        <taxon>Thermodesulfobacteriota</taxon>
        <taxon>Desulfovibrionia</taxon>
        <taxon>Desulfovibrionales</taxon>
        <taxon>Desulfovibrionaceae</taxon>
        <taxon>Fundidesulfovibrio</taxon>
    </lineage>
</organism>
<dbReference type="SUPFAM" id="SSF54197">
    <property type="entry name" value="HIT-like"/>
    <property type="match status" value="1"/>
</dbReference>
<reference evidence="5 6" key="1">
    <citation type="submission" date="2020-04" db="EMBL/GenBank/DDBJ databases">
        <authorList>
            <consortium name="Desulfovibrio sp. FSS-1 genome sequencing consortium"/>
            <person name="Shimoshige H."/>
            <person name="Kobayashi H."/>
            <person name="Maekawa T."/>
        </authorList>
    </citation>
    <scope>NUCLEOTIDE SEQUENCE [LARGE SCALE GENOMIC DNA]</scope>
    <source>
        <strain evidence="5 6">SIID29052-01</strain>
    </source>
</reference>
<protein>
    <submittedName>
        <fullName evidence="5">Putative HIT-like protein</fullName>
    </submittedName>
</protein>
<evidence type="ECO:0000313" key="5">
    <source>
        <dbReference type="EMBL" id="GFK95336.1"/>
    </source>
</evidence>
<dbReference type="InterPro" id="IPR011146">
    <property type="entry name" value="HIT-like"/>
</dbReference>
<name>A0A6V8LZX7_9BACT</name>
<evidence type="ECO:0000256" key="2">
    <source>
        <dbReference type="PIRSR" id="PIRSR601310-3"/>
    </source>
</evidence>
<evidence type="ECO:0000256" key="3">
    <source>
        <dbReference type="PROSITE-ProRule" id="PRU00464"/>
    </source>
</evidence>
<dbReference type="RefSeq" id="WP_173086257.1">
    <property type="nucleotide sequence ID" value="NZ_BLTE01000016.1"/>
</dbReference>
<dbReference type="Pfam" id="PF01230">
    <property type="entry name" value="HIT"/>
    <property type="match status" value="1"/>
</dbReference>
<reference evidence="5 6" key="2">
    <citation type="submission" date="2020-05" db="EMBL/GenBank/DDBJ databases">
        <title>Draft genome sequence of Desulfovibrio sp. strainFSS-1.</title>
        <authorList>
            <person name="Shimoshige H."/>
            <person name="Kobayashi H."/>
            <person name="Maekawa T."/>
        </authorList>
    </citation>
    <scope>NUCLEOTIDE SEQUENCE [LARGE SCALE GENOMIC DNA]</scope>
    <source>
        <strain evidence="5 6">SIID29052-01</strain>
    </source>
</reference>
<dbReference type="PRINTS" id="PR00332">
    <property type="entry name" value="HISTRIAD"/>
</dbReference>
<dbReference type="PANTHER" id="PTHR46648:SF1">
    <property type="entry name" value="ADENOSINE 5'-MONOPHOSPHORAMIDASE HNT1"/>
    <property type="match status" value="1"/>
</dbReference>